<feature type="transmembrane region" description="Helical" evidence="11">
    <location>
        <begin position="232"/>
        <end position="251"/>
    </location>
</feature>
<keyword evidence="6 11" id="KW-1133">Transmembrane helix</keyword>
<feature type="transmembrane region" description="Helical" evidence="11">
    <location>
        <begin position="117"/>
        <end position="144"/>
    </location>
</feature>
<feature type="transmembrane region" description="Helical" evidence="11">
    <location>
        <begin position="343"/>
        <end position="368"/>
    </location>
</feature>
<evidence type="ECO:0000256" key="4">
    <source>
        <dbReference type="ARBA" id="ARBA00022692"/>
    </source>
</evidence>
<keyword evidence="7 11" id="KW-0472">Membrane</keyword>
<feature type="transmembrane region" description="Helical" evidence="11">
    <location>
        <begin position="263"/>
        <end position="287"/>
    </location>
</feature>
<dbReference type="InterPro" id="IPR000175">
    <property type="entry name" value="Na/ntran_symport"/>
</dbReference>
<feature type="disulfide bond" evidence="9">
    <location>
        <begin position="156"/>
        <end position="165"/>
    </location>
</feature>
<feature type="transmembrane region" description="Helical" evidence="11">
    <location>
        <begin position="522"/>
        <end position="542"/>
    </location>
</feature>
<proteinExistence type="evidence at transcript level"/>
<evidence type="ECO:0000256" key="9">
    <source>
        <dbReference type="PIRSR" id="PIRSR600175-2"/>
    </source>
</evidence>
<dbReference type="PANTHER" id="PTHR11616:SF240">
    <property type="entry name" value="BLOATED TUBULES, ISOFORM B-RELATED"/>
    <property type="match status" value="1"/>
</dbReference>
<comment type="subcellular location">
    <subcellularLocation>
        <location evidence="1">Membrane</location>
        <topology evidence="1">Multi-pass membrane protein</topology>
    </subcellularLocation>
</comment>
<feature type="transmembrane region" description="Helical" evidence="11">
    <location>
        <begin position="405"/>
        <end position="430"/>
    </location>
</feature>
<dbReference type="PROSITE" id="PS00754">
    <property type="entry name" value="NA_NEUROTRAN_SYMP_2"/>
    <property type="match status" value="1"/>
</dbReference>
<dbReference type="PROSITE" id="PS00610">
    <property type="entry name" value="NA_NEUROTRAN_SYMP_1"/>
    <property type="match status" value="1"/>
</dbReference>
<sequence length="634" mass="71163">MGDKSKYNIKFDDPADLEALEPECTDVDTESDTPKRQSWGKSIEFILSSLSYAVGLGNIWRFPYLCYRNGGGAFLIPYAVMLLTCGMPLMFFELSLGQFGREGPITVWKICPLFQGIGYAMFMISFFIGCYYNVILAWALYYIYSSFTHSLPWTSCNNSWNTPQCKDVDSADCSRSGGLMTLNGTCFFMNSSSIEEWELVKETVLGHKSPADEYFHEHVLDISDGFHDMGGFQLHVVVALAVAWLIVYLVLIKGVDSFGKVVYFTATFPYLILLVLLVKAATLPGYLDGIYFYLTPQWDKLWTISVWVDAAIQIFFSLSPCWGGLITLASYNKFNNNCYRDAIIVSFGNCLTSFFAGFVIFGVIGFMAHELGQPVDAVVKQGPGLAFVAYPEAVARLPVAPAWSFLFFAMLLTLGLGTQFTILTTIITTITDDFPSLRGKNYKWALCGVCVVMFIVGLSMTTKAGMYVLQMMDSYSSTFSALMVGVIEVLVVTWIYGVDNFLEDIKLMLGHYPYPRVFWKVIWKYGMPLMVMSILVCTFLFYEPPSYGDYQFPQWAHTVGWVLSFSSVSLIPIVAIVKICRETGPFTERIRKLCRPLSTWCPPPEACIRPNESFGAKPLLKVTSFVSTGLEHKI</sequence>
<protein>
    <recommendedName>
        <fullName evidence="10">Transporter</fullName>
    </recommendedName>
</protein>
<dbReference type="PRINTS" id="PR00176">
    <property type="entry name" value="NANEUSMPORT"/>
</dbReference>
<evidence type="ECO:0000256" key="2">
    <source>
        <dbReference type="ARBA" id="ARBA00006459"/>
    </source>
</evidence>
<dbReference type="AlphaFoldDB" id="A0A6A7FYT7"/>
<name>A0A6A7FYT7_9CRUS</name>
<dbReference type="PANTHER" id="PTHR11616">
    <property type="entry name" value="SODIUM/CHLORIDE DEPENDENT TRANSPORTER"/>
    <property type="match status" value="1"/>
</dbReference>
<evidence type="ECO:0000313" key="12">
    <source>
        <dbReference type="EMBL" id="LAC23721.1"/>
    </source>
</evidence>
<evidence type="ECO:0000256" key="1">
    <source>
        <dbReference type="ARBA" id="ARBA00004141"/>
    </source>
</evidence>
<accession>A0A6A7FYT7</accession>
<feature type="binding site" evidence="8">
    <location>
        <position position="58"/>
    </location>
    <ligand>
        <name>Na(+)</name>
        <dbReference type="ChEBI" id="CHEBI:29101"/>
        <label>1</label>
    </ligand>
</feature>
<feature type="transmembrane region" description="Helical" evidence="11">
    <location>
        <begin position="481"/>
        <end position="502"/>
    </location>
</feature>
<feature type="binding site" evidence="8">
    <location>
        <position position="53"/>
    </location>
    <ligand>
        <name>Na(+)</name>
        <dbReference type="ChEBI" id="CHEBI:29101"/>
        <label>1</label>
    </ligand>
</feature>
<keyword evidence="3 10" id="KW-0813">Transport</keyword>
<feature type="binding site" evidence="8">
    <location>
        <position position="414"/>
    </location>
    <ligand>
        <name>Na(+)</name>
        <dbReference type="ChEBI" id="CHEBI:29101"/>
        <label>1</label>
    </ligand>
</feature>
<feature type="transmembrane region" description="Helical" evidence="11">
    <location>
        <begin position="442"/>
        <end position="461"/>
    </location>
</feature>
<feature type="binding site" evidence="8">
    <location>
        <position position="317"/>
    </location>
    <ligand>
        <name>Na(+)</name>
        <dbReference type="ChEBI" id="CHEBI:29101"/>
        <label>1</label>
    </ligand>
</feature>
<keyword evidence="5 10" id="KW-0769">Symport</keyword>
<dbReference type="GO" id="GO:0015375">
    <property type="term" value="F:glycine:sodium symporter activity"/>
    <property type="evidence" value="ECO:0007669"/>
    <property type="project" value="TreeGrafter"/>
</dbReference>
<dbReference type="GO" id="GO:0005886">
    <property type="term" value="C:plasma membrane"/>
    <property type="evidence" value="ECO:0007669"/>
    <property type="project" value="TreeGrafter"/>
</dbReference>
<dbReference type="InterPro" id="IPR037272">
    <property type="entry name" value="SNS_sf"/>
</dbReference>
<evidence type="ECO:0000256" key="10">
    <source>
        <dbReference type="RuleBase" id="RU003732"/>
    </source>
</evidence>
<evidence type="ECO:0000256" key="7">
    <source>
        <dbReference type="ARBA" id="ARBA00023136"/>
    </source>
</evidence>
<organism evidence="12">
    <name type="scientific">Hirondellea gigas</name>
    <dbReference type="NCBI Taxonomy" id="1518452"/>
    <lineage>
        <taxon>Eukaryota</taxon>
        <taxon>Metazoa</taxon>
        <taxon>Ecdysozoa</taxon>
        <taxon>Arthropoda</taxon>
        <taxon>Crustacea</taxon>
        <taxon>Multicrustacea</taxon>
        <taxon>Malacostraca</taxon>
        <taxon>Eumalacostraca</taxon>
        <taxon>Peracarida</taxon>
        <taxon>Amphipoda</taxon>
        <taxon>Amphilochidea</taxon>
        <taxon>Lysianassida</taxon>
        <taxon>Lysianassidira</taxon>
        <taxon>Lysianassoidea</taxon>
        <taxon>Lysianassidae</taxon>
        <taxon>Hirondellea</taxon>
    </lineage>
</organism>
<evidence type="ECO:0000256" key="11">
    <source>
        <dbReference type="SAM" id="Phobius"/>
    </source>
</evidence>
<evidence type="ECO:0000256" key="5">
    <source>
        <dbReference type="ARBA" id="ARBA00022847"/>
    </source>
</evidence>
<keyword evidence="8" id="KW-0479">Metal-binding</keyword>
<dbReference type="Pfam" id="PF00209">
    <property type="entry name" value="SNF"/>
    <property type="match status" value="1"/>
</dbReference>
<evidence type="ECO:0000256" key="6">
    <source>
        <dbReference type="ARBA" id="ARBA00022989"/>
    </source>
</evidence>
<feature type="transmembrane region" description="Helical" evidence="11">
    <location>
        <begin position="307"/>
        <end position="331"/>
    </location>
</feature>
<dbReference type="GO" id="GO:0046872">
    <property type="term" value="F:metal ion binding"/>
    <property type="evidence" value="ECO:0007669"/>
    <property type="project" value="UniProtKB-KW"/>
</dbReference>
<reference evidence="12" key="1">
    <citation type="submission" date="2017-11" db="EMBL/GenBank/DDBJ databases">
        <title>The sensing device of the deep-sea amphipod.</title>
        <authorList>
            <person name="Kobayashi H."/>
            <person name="Nagahama T."/>
            <person name="Arai W."/>
            <person name="Sasagawa Y."/>
            <person name="Umeda M."/>
            <person name="Hayashi T."/>
            <person name="Nikaido I."/>
            <person name="Watanabe H."/>
            <person name="Oguri K."/>
            <person name="Kitazato H."/>
            <person name="Fujioka K."/>
            <person name="Kido Y."/>
            <person name="Takami H."/>
        </authorList>
    </citation>
    <scope>NUCLEOTIDE SEQUENCE</scope>
    <source>
        <tissue evidence="12">Whole body</tissue>
    </source>
</reference>
<comment type="similarity">
    <text evidence="2 10">Belongs to the sodium:neurotransmitter symporter (SNF) (TC 2.A.22) family.</text>
</comment>
<keyword evidence="9" id="KW-1015">Disulfide bond</keyword>
<feature type="binding site" evidence="8">
    <location>
        <position position="54"/>
    </location>
    <ligand>
        <name>Na(+)</name>
        <dbReference type="ChEBI" id="CHEBI:29101"/>
        <label>1</label>
    </ligand>
</feature>
<evidence type="ECO:0000256" key="8">
    <source>
        <dbReference type="PIRSR" id="PIRSR600175-1"/>
    </source>
</evidence>
<feature type="transmembrane region" description="Helical" evidence="11">
    <location>
        <begin position="75"/>
        <end position="96"/>
    </location>
</feature>
<dbReference type="SUPFAM" id="SSF161070">
    <property type="entry name" value="SNF-like"/>
    <property type="match status" value="1"/>
</dbReference>
<dbReference type="EMBL" id="IACT01004532">
    <property type="protein sequence ID" value="LAC23721.1"/>
    <property type="molecule type" value="mRNA"/>
</dbReference>
<keyword evidence="4 10" id="KW-0812">Transmembrane</keyword>
<feature type="binding site" evidence="8">
    <location>
        <position position="349"/>
    </location>
    <ligand>
        <name>Na(+)</name>
        <dbReference type="ChEBI" id="CHEBI:29101"/>
        <label>1</label>
    </ligand>
</feature>
<feature type="transmembrane region" description="Helical" evidence="11">
    <location>
        <begin position="45"/>
        <end position="63"/>
    </location>
</feature>
<evidence type="ECO:0000256" key="3">
    <source>
        <dbReference type="ARBA" id="ARBA00022448"/>
    </source>
</evidence>
<feature type="transmembrane region" description="Helical" evidence="11">
    <location>
        <begin position="554"/>
        <end position="577"/>
    </location>
</feature>
<dbReference type="PROSITE" id="PS50267">
    <property type="entry name" value="NA_NEUROTRAN_SYMP_3"/>
    <property type="match status" value="1"/>
</dbReference>
<keyword evidence="8" id="KW-0915">Sodium</keyword>